<proteinExistence type="predicted"/>
<reference evidence="1 2" key="1">
    <citation type="submission" date="2024-03" db="EMBL/GenBank/DDBJ databases">
        <title>Human intestinal bacterial collection.</title>
        <authorList>
            <person name="Pauvert C."/>
            <person name="Hitch T.C.A."/>
            <person name="Clavel T."/>
        </authorList>
    </citation>
    <scope>NUCLEOTIDE SEQUENCE [LARGE SCALE GENOMIC DNA]</scope>
    <source>
        <strain evidence="1 2">CLA-SR-H028</strain>
    </source>
</reference>
<dbReference type="EMBL" id="JBBMFP010000010">
    <property type="protein sequence ID" value="MEQ2431927.1"/>
    <property type="molecule type" value="Genomic_DNA"/>
</dbReference>
<dbReference type="RefSeq" id="WP_255611035.1">
    <property type="nucleotide sequence ID" value="NZ_JBBMFP010000010.1"/>
</dbReference>
<gene>
    <name evidence="1" type="ORF">WMO65_12995</name>
</gene>
<evidence type="ECO:0000313" key="2">
    <source>
        <dbReference type="Proteomes" id="UP001457898"/>
    </source>
</evidence>
<organism evidence="1 2">
    <name type="scientific">Blautia caccae</name>
    <dbReference type="NCBI Taxonomy" id="3133175"/>
    <lineage>
        <taxon>Bacteria</taxon>
        <taxon>Bacillati</taxon>
        <taxon>Bacillota</taxon>
        <taxon>Clostridia</taxon>
        <taxon>Lachnospirales</taxon>
        <taxon>Lachnospiraceae</taxon>
        <taxon>Blautia</taxon>
    </lineage>
</organism>
<protein>
    <submittedName>
        <fullName evidence="1">Uncharacterized protein</fullName>
    </submittedName>
</protein>
<accession>A0ABV1DNI0</accession>
<comment type="caution">
    <text evidence="1">The sequence shown here is derived from an EMBL/GenBank/DDBJ whole genome shotgun (WGS) entry which is preliminary data.</text>
</comment>
<evidence type="ECO:0000313" key="1">
    <source>
        <dbReference type="EMBL" id="MEQ2431927.1"/>
    </source>
</evidence>
<name>A0ABV1DNI0_9FIRM</name>
<dbReference type="Proteomes" id="UP001457898">
    <property type="component" value="Unassembled WGS sequence"/>
</dbReference>
<sequence>MIKERNDSATALHSQVKITSRKTILHGLLPGAVETLKVTKHL</sequence>
<keyword evidence="2" id="KW-1185">Reference proteome</keyword>